<dbReference type="InterPro" id="IPR036249">
    <property type="entry name" value="Thioredoxin-like_sf"/>
</dbReference>
<organism evidence="2 3">
    <name type="scientific">Mucor plumbeus</name>
    <dbReference type="NCBI Taxonomy" id="97098"/>
    <lineage>
        <taxon>Eukaryota</taxon>
        <taxon>Fungi</taxon>
        <taxon>Fungi incertae sedis</taxon>
        <taxon>Mucoromycota</taxon>
        <taxon>Mucoromycotina</taxon>
        <taxon>Mucoromycetes</taxon>
        <taxon>Mucorales</taxon>
        <taxon>Mucorineae</taxon>
        <taxon>Mucoraceae</taxon>
        <taxon>Mucor</taxon>
    </lineage>
</organism>
<dbReference type="Gene3D" id="1.20.1050.10">
    <property type="match status" value="1"/>
</dbReference>
<accession>A0A8H7QSB0</accession>
<dbReference type="InterPro" id="IPR036282">
    <property type="entry name" value="Glutathione-S-Trfase_C_sf"/>
</dbReference>
<proteinExistence type="predicted"/>
<sequence>MLANNNIVFYDLELLNKPGLVWSPNTCKTRYALNLKNIPYETKWVNFDDIKTVIPAITKSSERPSVPIIVHDDKPVVDSWDIAVYLEEQFPNNPSLFHGNPAVHKFFLHYADRYINSSVFRLVLLDIHKSTGDEKLQDWFRKDRESWMRGKTLEQFAGNAQDNIVKLKTGIALVSSHLKEFLYVAGDQPGWADVVLLSYLTFLVSLKPEIFEKEVLSDEKIRAWWKRTEYIRKGVASPNL</sequence>
<dbReference type="SUPFAM" id="SSF47616">
    <property type="entry name" value="GST C-terminal domain-like"/>
    <property type="match status" value="1"/>
</dbReference>
<evidence type="ECO:0000259" key="1">
    <source>
        <dbReference type="PROSITE" id="PS50404"/>
    </source>
</evidence>
<dbReference type="OrthoDB" id="4951845at2759"/>
<evidence type="ECO:0000313" key="2">
    <source>
        <dbReference type="EMBL" id="KAG2197853.1"/>
    </source>
</evidence>
<comment type="caution">
    <text evidence="2">The sequence shown here is derived from an EMBL/GenBank/DDBJ whole genome shotgun (WGS) entry which is preliminary data.</text>
</comment>
<dbReference type="InterPro" id="IPR004045">
    <property type="entry name" value="Glutathione_S-Trfase_N"/>
</dbReference>
<evidence type="ECO:0000313" key="3">
    <source>
        <dbReference type="Proteomes" id="UP000650833"/>
    </source>
</evidence>
<dbReference type="GO" id="GO:0006559">
    <property type="term" value="P:L-phenylalanine catabolic process"/>
    <property type="evidence" value="ECO:0007669"/>
    <property type="project" value="TreeGrafter"/>
</dbReference>
<dbReference type="GO" id="GO:0016034">
    <property type="term" value="F:maleylacetoacetate isomerase activity"/>
    <property type="evidence" value="ECO:0007669"/>
    <property type="project" value="TreeGrafter"/>
</dbReference>
<dbReference type="GO" id="GO:0006749">
    <property type="term" value="P:glutathione metabolic process"/>
    <property type="evidence" value="ECO:0007669"/>
    <property type="project" value="TreeGrafter"/>
</dbReference>
<dbReference type="SUPFAM" id="SSF52833">
    <property type="entry name" value="Thioredoxin-like"/>
    <property type="match status" value="1"/>
</dbReference>
<name>A0A8H7QSB0_9FUNG</name>
<dbReference type="Pfam" id="PF22041">
    <property type="entry name" value="GST_C_7"/>
    <property type="match status" value="1"/>
</dbReference>
<reference evidence="2" key="1">
    <citation type="submission" date="2020-12" db="EMBL/GenBank/DDBJ databases">
        <title>Metabolic potential, ecology and presence of endohyphal bacteria is reflected in genomic diversity of Mucoromycotina.</title>
        <authorList>
            <person name="Muszewska A."/>
            <person name="Okrasinska A."/>
            <person name="Steczkiewicz K."/>
            <person name="Drgas O."/>
            <person name="Orlowska M."/>
            <person name="Perlinska-Lenart U."/>
            <person name="Aleksandrzak-Piekarczyk T."/>
            <person name="Szatraj K."/>
            <person name="Zielenkiewicz U."/>
            <person name="Pilsyk S."/>
            <person name="Malc E."/>
            <person name="Mieczkowski P."/>
            <person name="Kruszewska J.S."/>
            <person name="Biernat P."/>
            <person name="Pawlowska J."/>
        </authorList>
    </citation>
    <scope>NUCLEOTIDE SEQUENCE</scope>
    <source>
        <strain evidence="2">CBS 226.32</strain>
    </source>
</reference>
<dbReference type="Pfam" id="PF13417">
    <property type="entry name" value="GST_N_3"/>
    <property type="match status" value="1"/>
</dbReference>
<gene>
    <name evidence="2" type="ORF">INT46_004126</name>
</gene>
<dbReference type="PANTHER" id="PTHR42673">
    <property type="entry name" value="MALEYLACETOACETATE ISOMERASE"/>
    <property type="match status" value="1"/>
</dbReference>
<dbReference type="GO" id="GO:0004364">
    <property type="term" value="F:glutathione transferase activity"/>
    <property type="evidence" value="ECO:0007669"/>
    <property type="project" value="TreeGrafter"/>
</dbReference>
<dbReference type="PROSITE" id="PS50404">
    <property type="entry name" value="GST_NTER"/>
    <property type="match status" value="1"/>
</dbReference>
<dbReference type="PANTHER" id="PTHR42673:SF4">
    <property type="entry name" value="MALEYLACETOACETATE ISOMERASE"/>
    <property type="match status" value="1"/>
</dbReference>
<dbReference type="InterPro" id="IPR054416">
    <property type="entry name" value="GST_UstS-like_C"/>
</dbReference>
<keyword evidence="3" id="KW-1185">Reference proteome</keyword>
<dbReference type="EMBL" id="JAEPRC010000413">
    <property type="protein sequence ID" value="KAG2197853.1"/>
    <property type="molecule type" value="Genomic_DNA"/>
</dbReference>
<protein>
    <recommendedName>
        <fullName evidence="1">GST N-terminal domain-containing protein</fullName>
    </recommendedName>
</protein>
<dbReference type="Proteomes" id="UP000650833">
    <property type="component" value="Unassembled WGS sequence"/>
</dbReference>
<dbReference type="AlphaFoldDB" id="A0A8H7QSB0"/>
<dbReference type="Gene3D" id="3.40.30.10">
    <property type="entry name" value="Glutaredoxin"/>
    <property type="match status" value="1"/>
</dbReference>
<feature type="domain" description="GST N-terminal" evidence="1">
    <location>
        <begin position="13"/>
        <end position="94"/>
    </location>
</feature>